<dbReference type="Gene3D" id="3.40.630.30">
    <property type="match status" value="1"/>
</dbReference>
<proteinExistence type="predicted"/>
<keyword evidence="1" id="KW-0808">Transferase</keyword>
<accession>A0ABM7MWC8</accession>
<dbReference type="PROSITE" id="PS51186">
    <property type="entry name" value="GNAT"/>
    <property type="match status" value="1"/>
</dbReference>
<evidence type="ECO:0000259" key="3">
    <source>
        <dbReference type="PROSITE" id="PS51186"/>
    </source>
</evidence>
<dbReference type="InterPro" id="IPR016181">
    <property type="entry name" value="Acyl_CoA_acyltransferase"/>
</dbReference>
<evidence type="ECO:0000256" key="1">
    <source>
        <dbReference type="ARBA" id="ARBA00022679"/>
    </source>
</evidence>
<dbReference type="InterPro" id="IPR050680">
    <property type="entry name" value="YpeA/RimI_acetyltransf"/>
</dbReference>
<feature type="domain" description="N-acetyltransferase" evidence="3">
    <location>
        <begin position="3"/>
        <end position="163"/>
    </location>
</feature>
<dbReference type="SUPFAM" id="SSF55729">
    <property type="entry name" value="Acyl-CoA N-acyltransferases (Nat)"/>
    <property type="match status" value="2"/>
</dbReference>
<keyword evidence="2" id="KW-0012">Acyltransferase</keyword>
<evidence type="ECO:0000313" key="4">
    <source>
        <dbReference type="EMBL" id="BCQ33260.1"/>
    </source>
</evidence>
<name>A0ABM7MWC8_ERWRD</name>
<organism evidence="4 5">
    <name type="scientific">Erwinia rhapontici</name>
    <name type="common">Pectobacterium rhapontici</name>
    <dbReference type="NCBI Taxonomy" id="55212"/>
    <lineage>
        <taxon>Bacteria</taxon>
        <taxon>Pseudomonadati</taxon>
        <taxon>Pseudomonadota</taxon>
        <taxon>Gammaproteobacteria</taxon>
        <taxon>Enterobacterales</taxon>
        <taxon>Erwiniaceae</taxon>
        <taxon>Erwinia</taxon>
    </lineage>
</organism>
<dbReference type="PANTHER" id="PTHR43420:SF12">
    <property type="entry name" value="N-ACETYLTRANSFERASE DOMAIN-CONTAINING PROTEIN"/>
    <property type="match status" value="1"/>
</dbReference>
<evidence type="ECO:0000256" key="2">
    <source>
        <dbReference type="ARBA" id="ARBA00023315"/>
    </source>
</evidence>
<dbReference type="CDD" id="cd04301">
    <property type="entry name" value="NAT_SF"/>
    <property type="match status" value="1"/>
</dbReference>
<keyword evidence="5" id="KW-1185">Reference proteome</keyword>
<reference evidence="4 5" key="1">
    <citation type="submission" date="2021-01" db="EMBL/GenBank/DDBJ databases">
        <title>Complete genome sequence of Erwinia rhapontici MAFF 311153.</title>
        <authorList>
            <person name="Morohoshi T."/>
            <person name="Someya N."/>
        </authorList>
    </citation>
    <scope>NUCLEOTIDE SEQUENCE [LARGE SCALE GENOMIC DNA]</scope>
    <source>
        <strain evidence="4 5">MAFF 311153</strain>
    </source>
</reference>
<dbReference type="Pfam" id="PF00583">
    <property type="entry name" value="Acetyltransf_1"/>
    <property type="match status" value="1"/>
</dbReference>
<gene>
    <name evidence="4" type="ORF">ERHA53_06030</name>
</gene>
<dbReference type="InterPro" id="IPR000182">
    <property type="entry name" value="GNAT_dom"/>
</dbReference>
<dbReference type="EMBL" id="AP024329">
    <property type="protein sequence ID" value="BCQ33260.1"/>
    <property type="molecule type" value="Genomic_DNA"/>
</dbReference>
<evidence type="ECO:0000313" key="5">
    <source>
        <dbReference type="Proteomes" id="UP000677515"/>
    </source>
</evidence>
<dbReference type="RefSeq" id="WP_213202217.1">
    <property type="nucleotide sequence ID" value="NZ_AP024329.1"/>
</dbReference>
<protein>
    <submittedName>
        <fullName evidence="4">N-acetyltransferase GCN5</fullName>
    </submittedName>
</protein>
<sequence length="272" mass="30194">MSPLFVPASHFSIVQLSDIMTTCFQQYVVPLSVTPDYFAARFCSEGLNFTESLVWMQGEQPIAIALVTTRGLRARIAAFALHPDARGNGLAKPMMLALLSRLAEKNYVQVALEVIAENRAAVALYQALGFETRQTLLGFTGQESPNGPTSPLPIATTDALLRAIWRAPQNEIPWLLDPLSFPALPCQVVRDGEQAWAVIDWLTGAPQLRYLFVEPDFRHQGRARTILGKINAHYPGIRTPVSVPERFAPLFIQAGYQQVALQQYEMVNSLDK</sequence>
<dbReference type="PANTHER" id="PTHR43420">
    <property type="entry name" value="ACETYLTRANSFERASE"/>
    <property type="match status" value="1"/>
</dbReference>
<dbReference type="Proteomes" id="UP000677515">
    <property type="component" value="Chromosome"/>
</dbReference>